<evidence type="ECO:0000313" key="4">
    <source>
        <dbReference type="Proteomes" id="UP000054886"/>
    </source>
</evidence>
<dbReference type="SUPFAM" id="SSF160443">
    <property type="entry name" value="SMR domain-like"/>
    <property type="match status" value="1"/>
</dbReference>
<dbReference type="Gene3D" id="3.30.1370.110">
    <property type="match status" value="1"/>
</dbReference>
<dbReference type="InterPro" id="IPR052772">
    <property type="entry name" value="Endo/PolyKinase_Domain-Protein"/>
</dbReference>
<dbReference type="VEuPathDB" id="FungiDB:GWK60_M10065"/>
<accession>A0A0W0CGV1</accession>
<organism evidence="3 4">
    <name type="scientific">Candida glabrata</name>
    <name type="common">Yeast</name>
    <name type="synonym">Torulopsis glabrata</name>
    <dbReference type="NCBI Taxonomy" id="5478"/>
    <lineage>
        <taxon>Eukaryota</taxon>
        <taxon>Fungi</taxon>
        <taxon>Dikarya</taxon>
        <taxon>Ascomycota</taxon>
        <taxon>Saccharomycotina</taxon>
        <taxon>Saccharomycetes</taxon>
        <taxon>Saccharomycetales</taxon>
        <taxon>Saccharomycetaceae</taxon>
        <taxon>Nakaseomyces</taxon>
    </lineage>
</organism>
<feature type="domain" description="CUE" evidence="2">
    <location>
        <begin position="3"/>
        <end position="46"/>
    </location>
</feature>
<dbReference type="VEuPathDB" id="FungiDB:CAGL0M10109g"/>
<evidence type="ECO:0000259" key="1">
    <source>
        <dbReference type="PROSITE" id="PS50828"/>
    </source>
</evidence>
<dbReference type="Proteomes" id="UP000054886">
    <property type="component" value="Unassembled WGS sequence"/>
</dbReference>
<dbReference type="AlphaFoldDB" id="A0A0W0CGV1"/>
<comment type="caution">
    <text evidence="3">The sequence shown here is derived from an EMBL/GenBank/DDBJ whole genome shotgun (WGS) entry which is preliminary data.</text>
</comment>
<dbReference type="InterPro" id="IPR036063">
    <property type="entry name" value="Smr_dom_sf"/>
</dbReference>
<dbReference type="PANTHER" id="PTHR46535:SF1">
    <property type="entry name" value="NEDD4-BINDING PROTEIN 2"/>
    <property type="match status" value="1"/>
</dbReference>
<proteinExistence type="predicted"/>
<dbReference type="InterPro" id="IPR003892">
    <property type="entry name" value="CUE"/>
</dbReference>
<dbReference type="VEuPathDB" id="FungiDB:GVI51_M10087"/>
<name>A0A0W0CGV1_CANGB</name>
<dbReference type="GO" id="GO:0005634">
    <property type="term" value="C:nucleus"/>
    <property type="evidence" value="ECO:0007669"/>
    <property type="project" value="TreeGrafter"/>
</dbReference>
<dbReference type="PROSITE" id="PS50828">
    <property type="entry name" value="SMR"/>
    <property type="match status" value="1"/>
</dbReference>
<protein>
    <submittedName>
        <fullName evidence="3">Ubiquitin-binding protein CUE2</fullName>
    </submittedName>
</protein>
<reference evidence="3 4" key="1">
    <citation type="submission" date="2015-10" db="EMBL/GenBank/DDBJ databases">
        <title>Draft genomes sequences of Candida glabrata isolates 1A, 1B, 2A, 2B, 3A and 3B.</title>
        <authorList>
            <person name="Haavelsrud O.E."/>
            <person name="Gaustad P."/>
        </authorList>
    </citation>
    <scope>NUCLEOTIDE SEQUENCE [LARGE SCALE GENOMIC DNA]</scope>
    <source>
        <strain evidence="3">910700640</strain>
    </source>
</reference>
<evidence type="ECO:0000313" key="3">
    <source>
        <dbReference type="EMBL" id="KTB01934.1"/>
    </source>
</evidence>
<dbReference type="VEuPathDB" id="FungiDB:B1J91_M10109g"/>
<dbReference type="SMART" id="SM00463">
    <property type="entry name" value="SMR"/>
    <property type="match status" value="1"/>
</dbReference>
<dbReference type="CDD" id="cd14279">
    <property type="entry name" value="CUE"/>
    <property type="match status" value="2"/>
</dbReference>
<dbReference type="GO" id="GO:0043130">
    <property type="term" value="F:ubiquitin binding"/>
    <property type="evidence" value="ECO:0007669"/>
    <property type="project" value="InterPro"/>
</dbReference>
<dbReference type="GO" id="GO:0004519">
    <property type="term" value="F:endonuclease activity"/>
    <property type="evidence" value="ECO:0007669"/>
    <property type="project" value="TreeGrafter"/>
</dbReference>
<sequence length="463" mass="52531">MAADNNLLMQLAEMFPDHRLETLARCLEDSNNDVNLACSMVISGTHISVGEDLHNDNTTLDELYSLFPQIPRDDIQTAYYEHKGNKEKLFDSNEVVLELLSLESIRNQKLEIDQPVLSSTVKADENTSKWGKTHNNIETIIRYTNVDRERASKYYTNNLFSAPLAIISIIRDGYEQPIISKTNTTNRKTAFRKGAIRGGRVQSSHGIAHRKQNGLDLKTENSFEHLCDVTDNMSDTISTVEAPTYEDVADLKKLLSGEQTLSAFNMEFINKAYRYYHLNLDKLASLINYLKLNSASKLTFITAEKMSAESLQHSTDDVGMRVPYSKTIKKKSTVNTSPALTKNMIQGKENFQIANKMVVEFFNTYKLDFHGFLPQEAVRIADICLTQWWAEELSNRELNAGKLNMKKSQYMSPVTLITGRGIHSAGGFSKVRIAIVKYLQNNYYIFEEFPSYFIVNGKGKVFG</sequence>
<dbReference type="PhylomeDB" id="A0A0W0CGV1"/>
<gene>
    <name evidence="3" type="ORF">AO440_004289</name>
</gene>
<evidence type="ECO:0000259" key="2">
    <source>
        <dbReference type="PROSITE" id="PS51140"/>
    </source>
</evidence>
<dbReference type="Pfam" id="PF02845">
    <property type="entry name" value="CUE"/>
    <property type="match status" value="1"/>
</dbReference>
<dbReference type="PANTHER" id="PTHR46535">
    <property type="entry name" value="NEDD4-BINDING PROTEIN 2"/>
    <property type="match status" value="1"/>
</dbReference>
<dbReference type="PROSITE" id="PS51140">
    <property type="entry name" value="CUE"/>
    <property type="match status" value="1"/>
</dbReference>
<dbReference type="InterPro" id="IPR002625">
    <property type="entry name" value="Smr_dom"/>
</dbReference>
<dbReference type="OMA" id="NDDHESK"/>
<feature type="domain" description="Smr" evidence="1">
    <location>
        <begin position="367"/>
        <end position="463"/>
    </location>
</feature>
<dbReference type="EMBL" id="LLZZ01000128">
    <property type="protein sequence ID" value="KTB01934.1"/>
    <property type="molecule type" value="Genomic_DNA"/>
</dbReference>